<proteinExistence type="predicted"/>
<feature type="domain" description="Putative zinc-ribbon" evidence="2">
    <location>
        <begin position="13"/>
        <end position="36"/>
    </location>
</feature>
<evidence type="ECO:0000313" key="4">
    <source>
        <dbReference type="Proteomes" id="UP000315471"/>
    </source>
</evidence>
<dbReference type="Pfam" id="PF13248">
    <property type="entry name" value="Zn_ribbon_3"/>
    <property type="match status" value="1"/>
</dbReference>
<gene>
    <name evidence="3" type="ORF">Q31b_19340</name>
</gene>
<comment type="caution">
    <text evidence="3">The sequence shown here is derived from an EMBL/GenBank/DDBJ whole genome shotgun (WGS) entry which is preliminary data.</text>
</comment>
<dbReference type="Proteomes" id="UP000315471">
    <property type="component" value="Unassembled WGS sequence"/>
</dbReference>
<dbReference type="InterPro" id="IPR059113">
    <property type="entry name" value="Znf_ribbon"/>
</dbReference>
<accession>A0A5C6E6D6</accession>
<protein>
    <recommendedName>
        <fullName evidence="2">Putative zinc-ribbon domain-containing protein</fullName>
    </recommendedName>
</protein>
<organism evidence="3 4">
    <name type="scientific">Novipirellula aureliae</name>
    <dbReference type="NCBI Taxonomy" id="2527966"/>
    <lineage>
        <taxon>Bacteria</taxon>
        <taxon>Pseudomonadati</taxon>
        <taxon>Planctomycetota</taxon>
        <taxon>Planctomycetia</taxon>
        <taxon>Pirellulales</taxon>
        <taxon>Pirellulaceae</taxon>
        <taxon>Novipirellula</taxon>
    </lineage>
</organism>
<evidence type="ECO:0000256" key="1">
    <source>
        <dbReference type="SAM" id="MobiDB-lite"/>
    </source>
</evidence>
<evidence type="ECO:0000259" key="2">
    <source>
        <dbReference type="Pfam" id="PF13248"/>
    </source>
</evidence>
<name>A0A5C6E6D6_9BACT</name>
<evidence type="ECO:0000313" key="3">
    <source>
        <dbReference type="EMBL" id="TWU44398.1"/>
    </source>
</evidence>
<sequence length="66" mass="6905">MDIRKDTAPLNQIPCPNCGKHVDDRAVACPHCGEKIYVNVPGDIASASNPPPNPPPSNGSDLSRGV</sequence>
<keyword evidence="4" id="KW-1185">Reference proteome</keyword>
<feature type="region of interest" description="Disordered" evidence="1">
    <location>
        <begin position="42"/>
        <end position="66"/>
    </location>
</feature>
<dbReference type="AlphaFoldDB" id="A0A5C6E6D6"/>
<dbReference type="EMBL" id="SJPY01000002">
    <property type="protein sequence ID" value="TWU44398.1"/>
    <property type="molecule type" value="Genomic_DNA"/>
</dbReference>
<reference evidence="3 4" key="1">
    <citation type="submission" date="2019-02" db="EMBL/GenBank/DDBJ databases">
        <title>Deep-cultivation of Planctomycetes and their phenomic and genomic characterization uncovers novel biology.</title>
        <authorList>
            <person name="Wiegand S."/>
            <person name="Jogler M."/>
            <person name="Boedeker C."/>
            <person name="Pinto D."/>
            <person name="Vollmers J."/>
            <person name="Rivas-Marin E."/>
            <person name="Kohn T."/>
            <person name="Peeters S.H."/>
            <person name="Heuer A."/>
            <person name="Rast P."/>
            <person name="Oberbeckmann S."/>
            <person name="Bunk B."/>
            <person name="Jeske O."/>
            <person name="Meyerdierks A."/>
            <person name="Storesund J.E."/>
            <person name="Kallscheuer N."/>
            <person name="Luecker S."/>
            <person name="Lage O.M."/>
            <person name="Pohl T."/>
            <person name="Merkel B.J."/>
            <person name="Hornburger P."/>
            <person name="Mueller R.-W."/>
            <person name="Bruemmer F."/>
            <person name="Labrenz M."/>
            <person name="Spormann A.M."/>
            <person name="Op Den Camp H."/>
            <person name="Overmann J."/>
            <person name="Amann R."/>
            <person name="Jetten M.S.M."/>
            <person name="Mascher T."/>
            <person name="Medema M.H."/>
            <person name="Devos D.P."/>
            <person name="Kaster A.-K."/>
            <person name="Ovreas L."/>
            <person name="Rohde M."/>
            <person name="Galperin M.Y."/>
            <person name="Jogler C."/>
        </authorList>
    </citation>
    <scope>NUCLEOTIDE SEQUENCE [LARGE SCALE GENOMIC DNA]</scope>
    <source>
        <strain evidence="3 4">Q31b</strain>
    </source>
</reference>
<dbReference type="Gene3D" id="2.20.28.30">
    <property type="entry name" value="RNA polymerase ii, chain L"/>
    <property type="match status" value="1"/>
</dbReference>